<dbReference type="AlphaFoldDB" id="A0A510UQW3"/>
<organism evidence="1 2">
    <name type="scientific">Cellulomonas persica</name>
    <dbReference type="NCBI Taxonomy" id="76861"/>
    <lineage>
        <taxon>Bacteria</taxon>
        <taxon>Bacillati</taxon>
        <taxon>Actinomycetota</taxon>
        <taxon>Actinomycetes</taxon>
        <taxon>Micrococcales</taxon>
        <taxon>Cellulomonadaceae</taxon>
        <taxon>Cellulomonas</taxon>
    </lineage>
</organism>
<dbReference type="OrthoDB" id="4259610at2"/>
<comment type="caution">
    <text evidence="1">The sequence shown here is derived from an EMBL/GenBank/DDBJ whole genome shotgun (WGS) entry which is preliminary data.</text>
</comment>
<gene>
    <name evidence="1" type="ORF">CPE01_07900</name>
</gene>
<dbReference type="Proteomes" id="UP000321386">
    <property type="component" value="Unassembled WGS sequence"/>
</dbReference>
<protein>
    <submittedName>
        <fullName evidence="1">Uncharacterized protein</fullName>
    </submittedName>
</protein>
<dbReference type="EMBL" id="BJUA01000003">
    <property type="protein sequence ID" value="GEK17057.1"/>
    <property type="molecule type" value="Genomic_DNA"/>
</dbReference>
<proteinExistence type="predicted"/>
<evidence type="ECO:0000313" key="2">
    <source>
        <dbReference type="Proteomes" id="UP000321386"/>
    </source>
</evidence>
<keyword evidence="2" id="KW-1185">Reference proteome</keyword>
<accession>A0A510UQW3</accession>
<reference evidence="1 2" key="1">
    <citation type="submission" date="2019-07" db="EMBL/GenBank/DDBJ databases">
        <title>Whole genome shotgun sequence of Cellulomonas persica NBRC 101101.</title>
        <authorList>
            <person name="Hosoyama A."/>
            <person name="Uohara A."/>
            <person name="Ohji S."/>
            <person name="Ichikawa N."/>
        </authorList>
    </citation>
    <scope>NUCLEOTIDE SEQUENCE [LARGE SCALE GENOMIC DNA]</scope>
    <source>
        <strain evidence="1 2">NBRC 101101</strain>
    </source>
</reference>
<name>A0A510UQW3_9CELL</name>
<evidence type="ECO:0000313" key="1">
    <source>
        <dbReference type="EMBL" id="GEK17057.1"/>
    </source>
</evidence>
<sequence>MNPTSRFEAAAQRVLQGDESRQAASLLEGVVLDDYLGDERLEELVYMLSMYAPGAGAPYCGPKELREVVERALSALRHPSEEREHGCGRQ</sequence>
<dbReference type="RefSeq" id="WP_146805337.1">
    <property type="nucleotide sequence ID" value="NZ_BJUA01000003.1"/>
</dbReference>